<evidence type="ECO:0000256" key="3">
    <source>
        <dbReference type="ARBA" id="ARBA00023295"/>
    </source>
</evidence>
<sequence>MKNIVITILASFVFAVQTESISYNTNVFPNSPYGVDVSHYQGKITWSEVRQEIDFVFIKATEGESSVDPYFSYNWSQAKRHGIFHSAYHFFYGDVSGIKQAKHFLNIVKYNKSHDSFPLIVDVEKTSDIYRTNKTQYVRNLRAFLHIVHKETGRLPIIYTSNNFWRTFLKGTHGFSEYALWIASYNNIHSSPKIPHIWKTWVFWQFSNKASVPGIKSQIDLNIFNGDDHRLYHFFGYIQ</sequence>
<evidence type="ECO:0000256" key="1">
    <source>
        <dbReference type="ARBA" id="ARBA00010646"/>
    </source>
</evidence>
<dbReference type="SMART" id="SM00641">
    <property type="entry name" value="Glyco_25"/>
    <property type="match status" value="1"/>
</dbReference>
<dbReference type="EMBL" id="MDTU01000004">
    <property type="protein sequence ID" value="ODN41290.1"/>
    <property type="molecule type" value="Genomic_DNA"/>
</dbReference>
<organism evidence="4 5">
    <name type="scientific">Piscirickettsia litoralis</name>
    <dbReference type="NCBI Taxonomy" id="1891921"/>
    <lineage>
        <taxon>Bacteria</taxon>
        <taxon>Pseudomonadati</taxon>
        <taxon>Pseudomonadota</taxon>
        <taxon>Gammaproteobacteria</taxon>
        <taxon>Thiotrichales</taxon>
        <taxon>Piscirickettsiaceae</taxon>
        <taxon>Piscirickettsia</taxon>
    </lineage>
</organism>
<dbReference type="InterPro" id="IPR002053">
    <property type="entry name" value="Glyco_hydro_25"/>
</dbReference>
<dbReference type="InterPro" id="IPR018077">
    <property type="entry name" value="Glyco_hydro_fam25_subgr"/>
</dbReference>
<keyword evidence="2" id="KW-0378">Hydrolase</keyword>
<keyword evidence="3" id="KW-0326">Glycosidase</keyword>
<dbReference type="PANTHER" id="PTHR34135">
    <property type="entry name" value="LYSOZYME"/>
    <property type="match status" value="1"/>
</dbReference>
<name>A0ABX3A1G2_9GAMM</name>
<dbReference type="Pfam" id="PF01183">
    <property type="entry name" value="Glyco_hydro_25"/>
    <property type="match status" value="1"/>
</dbReference>
<dbReference type="Gene3D" id="3.20.20.80">
    <property type="entry name" value="Glycosidases"/>
    <property type="match status" value="1"/>
</dbReference>
<comment type="caution">
    <text evidence="4">The sequence shown here is derived from an EMBL/GenBank/DDBJ whole genome shotgun (WGS) entry which is preliminary data.</text>
</comment>
<dbReference type="RefSeq" id="WP_069314279.1">
    <property type="nucleotide sequence ID" value="NZ_MDTU01000004.1"/>
</dbReference>
<reference evidence="4 5" key="1">
    <citation type="submission" date="2016-08" db="EMBL/GenBank/DDBJ databases">
        <title>Draft genome sequence of Candidatus Piscirickettsia litoralis, from seawater.</title>
        <authorList>
            <person name="Wan X."/>
            <person name="Lee A.J."/>
            <person name="Hou S."/>
            <person name="Donachie S.P."/>
        </authorList>
    </citation>
    <scope>NUCLEOTIDE SEQUENCE [LARGE SCALE GENOMIC DNA]</scope>
    <source>
        <strain evidence="4 5">Y2</strain>
    </source>
</reference>
<dbReference type="Proteomes" id="UP000094329">
    <property type="component" value="Unassembled WGS sequence"/>
</dbReference>
<comment type="similarity">
    <text evidence="1">Belongs to the glycosyl hydrolase 25 family.</text>
</comment>
<dbReference type="InterPro" id="IPR017853">
    <property type="entry name" value="GH"/>
</dbReference>
<dbReference type="SUPFAM" id="SSF51445">
    <property type="entry name" value="(Trans)glycosidases"/>
    <property type="match status" value="1"/>
</dbReference>
<gene>
    <name evidence="4" type="ORF">BGC07_17150</name>
</gene>
<keyword evidence="5" id="KW-1185">Reference proteome</keyword>
<evidence type="ECO:0000256" key="2">
    <source>
        <dbReference type="ARBA" id="ARBA00022801"/>
    </source>
</evidence>
<evidence type="ECO:0008006" key="6">
    <source>
        <dbReference type="Google" id="ProtNLM"/>
    </source>
</evidence>
<proteinExistence type="inferred from homology"/>
<protein>
    <recommendedName>
        <fullName evidence="6">Lysozyme</fullName>
    </recommendedName>
</protein>
<accession>A0ABX3A1G2</accession>
<evidence type="ECO:0000313" key="5">
    <source>
        <dbReference type="Proteomes" id="UP000094329"/>
    </source>
</evidence>
<evidence type="ECO:0000313" key="4">
    <source>
        <dbReference type="EMBL" id="ODN41290.1"/>
    </source>
</evidence>
<dbReference type="PROSITE" id="PS51904">
    <property type="entry name" value="GLYCOSYL_HYDROL_F25_2"/>
    <property type="match status" value="1"/>
</dbReference>
<dbReference type="PANTHER" id="PTHR34135:SF2">
    <property type="entry name" value="LYSOZYME"/>
    <property type="match status" value="1"/>
</dbReference>